<keyword evidence="3 12" id="KW-0813">Transport</keyword>
<name>A0A6A5BW25_NAEFO</name>
<organism evidence="15 16">
    <name type="scientific">Naegleria fowleri</name>
    <name type="common">Brain eating amoeba</name>
    <dbReference type="NCBI Taxonomy" id="5763"/>
    <lineage>
        <taxon>Eukaryota</taxon>
        <taxon>Discoba</taxon>
        <taxon>Heterolobosea</taxon>
        <taxon>Tetramitia</taxon>
        <taxon>Eutetramitia</taxon>
        <taxon>Vahlkampfiidae</taxon>
        <taxon>Naegleria</taxon>
    </lineage>
</organism>
<dbReference type="PROSITE" id="PS50969">
    <property type="entry name" value="FCP1"/>
    <property type="match status" value="1"/>
</dbReference>
<dbReference type="OMA" id="KMEYDRK"/>
<evidence type="ECO:0000256" key="1">
    <source>
        <dbReference type="ARBA" id="ARBA00004434"/>
    </source>
</evidence>
<dbReference type="GO" id="GO:0005744">
    <property type="term" value="C:TIM23 mitochondrial import inner membrane translocase complex"/>
    <property type="evidence" value="ECO:0007669"/>
    <property type="project" value="UniProtKB-UniRule"/>
</dbReference>
<dbReference type="GeneID" id="68118418"/>
<evidence type="ECO:0000256" key="7">
    <source>
        <dbReference type="ARBA" id="ARBA00022946"/>
    </source>
</evidence>
<comment type="caution">
    <text evidence="15">The sequence shown here is derived from an EMBL/GenBank/DDBJ whole genome shotgun (WGS) entry which is preliminary data.</text>
</comment>
<keyword evidence="7 12" id="KW-0809">Transit peptide</keyword>
<keyword evidence="11" id="KW-0472">Membrane</keyword>
<keyword evidence="5" id="KW-0999">Mitochondrion inner membrane</keyword>
<dbReference type="VEuPathDB" id="AmoebaDB:NfTy_020810"/>
<feature type="compositionally biased region" description="Basic and acidic residues" evidence="13">
    <location>
        <begin position="118"/>
        <end position="143"/>
    </location>
</feature>
<evidence type="ECO:0000256" key="3">
    <source>
        <dbReference type="ARBA" id="ARBA00022448"/>
    </source>
</evidence>
<protein>
    <recommendedName>
        <fullName evidence="12">Mitochondrial import inner membrane translocase subunit TIM50</fullName>
    </recommendedName>
</protein>
<comment type="subunit">
    <text evidence="12">Component of the TIM23 complex.</text>
</comment>
<dbReference type="Pfam" id="PF03031">
    <property type="entry name" value="NIF"/>
    <property type="match status" value="1"/>
</dbReference>
<dbReference type="InterPro" id="IPR050365">
    <property type="entry name" value="TIM50"/>
</dbReference>
<dbReference type="CDD" id="cd07521">
    <property type="entry name" value="HAD_FCP1-like"/>
    <property type="match status" value="1"/>
</dbReference>
<comment type="subcellular location">
    <subcellularLocation>
        <location evidence="1 12">Mitochondrion inner membrane</location>
        <topology evidence="1 12">Single-pass membrane protein</topology>
    </subcellularLocation>
</comment>
<dbReference type="Proteomes" id="UP000444721">
    <property type="component" value="Unassembled WGS sequence"/>
</dbReference>
<comment type="function">
    <text evidence="12">Essential component of the TIM23 complex, a complex that mediates the translocation of transit peptide-containing proteins across the mitochondrial inner membrane.</text>
</comment>
<evidence type="ECO:0000256" key="13">
    <source>
        <dbReference type="SAM" id="MobiDB-lite"/>
    </source>
</evidence>
<evidence type="ECO:0000256" key="8">
    <source>
        <dbReference type="ARBA" id="ARBA00022989"/>
    </source>
</evidence>
<evidence type="ECO:0000256" key="6">
    <source>
        <dbReference type="ARBA" id="ARBA00022927"/>
    </source>
</evidence>
<keyword evidence="6 12" id="KW-0653">Protein transport</keyword>
<feature type="region of interest" description="Disordered" evidence="13">
    <location>
        <begin position="401"/>
        <end position="432"/>
    </location>
</feature>
<dbReference type="VEuPathDB" id="AmoebaDB:NF0085830"/>
<evidence type="ECO:0000256" key="2">
    <source>
        <dbReference type="ARBA" id="ARBA00006344"/>
    </source>
</evidence>
<evidence type="ECO:0000256" key="12">
    <source>
        <dbReference type="RuleBase" id="RU365079"/>
    </source>
</evidence>
<dbReference type="EMBL" id="VFQX01000009">
    <property type="protein sequence ID" value="KAF0982273.1"/>
    <property type="molecule type" value="Genomic_DNA"/>
</dbReference>
<gene>
    <name evidence="15" type="ORF">FDP41_011203</name>
</gene>
<evidence type="ECO:0000259" key="14">
    <source>
        <dbReference type="PROSITE" id="PS50969"/>
    </source>
</evidence>
<dbReference type="FunFam" id="3.40.50.1000:FF:000019">
    <property type="entry name" value="Mitochondrial import inner membrane translocase subunit TIM50"/>
    <property type="match status" value="1"/>
</dbReference>
<dbReference type="RefSeq" id="XP_044566986.1">
    <property type="nucleotide sequence ID" value="XM_044701586.1"/>
</dbReference>
<keyword evidence="10 12" id="KW-0496">Mitochondrion</keyword>
<dbReference type="SUPFAM" id="SSF56784">
    <property type="entry name" value="HAD-like"/>
    <property type="match status" value="1"/>
</dbReference>
<keyword evidence="4" id="KW-0812">Transmembrane</keyword>
<evidence type="ECO:0000256" key="9">
    <source>
        <dbReference type="ARBA" id="ARBA00023010"/>
    </source>
</evidence>
<dbReference type="Gene3D" id="3.40.50.1000">
    <property type="entry name" value="HAD superfamily/HAD-like"/>
    <property type="match status" value="1"/>
</dbReference>
<accession>A0A6A5BW25</accession>
<keyword evidence="9 12" id="KW-0811">Translocation</keyword>
<dbReference type="InterPro" id="IPR023214">
    <property type="entry name" value="HAD_sf"/>
</dbReference>
<reference evidence="15 16" key="1">
    <citation type="journal article" date="2019" name="Sci. Rep.">
        <title>Nanopore sequencing improves the draft genome of the human pathogenic amoeba Naegleria fowleri.</title>
        <authorList>
            <person name="Liechti N."/>
            <person name="Schurch N."/>
            <person name="Bruggmann R."/>
            <person name="Wittwer M."/>
        </authorList>
    </citation>
    <scope>NUCLEOTIDE SEQUENCE [LARGE SCALE GENOMIC DNA]</scope>
    <source>
        <strain evidence="15 16">ATCC 30894</strain>
    </source>
</reference>
<dbReference type="AlphaFoldDB" id="A0A6A5BW25"/>
<dbReference type="PANTHER" id="PTHR12210">
    <property type="entry name" value="DULLARD PROTEIN PHOSPHATASE"/>
    <property type="match status" value="1"/>
</dbReference>
<evidence type="ECO:0000313" key="16">
    <source>
        <dbReference type="Proteomes" id="UP000444721"/>
    </source>
</evidence>
<evidence type="ECO:0000256" key="5">
    <source>
        <dbReference type="ARBA" id="ARBA00022792"/>
    </source>
</evidence>
<dbReference type="GO" id="GO:0015031">
    <property type="term" value="P:protein transport"/>
    <property type="evidence" value="ECO:0007669"/>
    <property type="project" value="UniProtKB-KW"/>
</dbReference>
<evidence type="ECO:0000313" key="15">
    <source>
        <dbReference type="EMBL" id="KAF0982273.1"/>
    </source>
</evidence>
<sequence>MLKHWLPILLRAGKKSSLSQKEKNLFLSIFSHHSSFSHCSLIHSTEHNNTKRAFSTTFQNLLRVSSPKPPSEESAESLREKAERIKRMKAEERKNNPQPPPQQEEETNKTENTSEQSTEEKTSSDKSDKSKSKTDEKKKKTADYEDMGDSQAKEKVRTKPNWHYYGMKYTLPVVTLIALYNLFSAFAEKGFSLKNMQERFEELISPLKKPQVSRLLPDIPQGQPIKPVLVVPVENFLIYSSYNSRTGWKTQKRPGVDQFLQALSKHFEIVFFSDNYMSPSLAQMLEKIDQYQVAHKLFKDATVTEGTRNIKDISLLNRPLEKIIMIEHRPDAYSKQPENTLKITPWKGDTQDRTLVDLIPFLEMVATKAGRIDVRTILQEYGNKEKFAPEIARDFINMLEKRRKERSPQTATQPASEEKAPSQGGGWFGLRK</sequence>
<dbReference type="SMART" id="SM00577">
    <property type="entry name" value="CPDc"/>
    <property type="match status" value="1"/>
</dbReference>
<dbReference type="VEuPathDB" id="AmoebaDB:FDP41_011203"/>
<feature type="compositionally biased region" description="Gly residues" evidence="13">
    <location>
        <begin position="423"/>
        <end position="432"/>
    </location>
</feature>
<evidence type="ECO:0000256" key="10">
    <source>
        <dbReference type="ARBA" id="ARBA00023128"/>
    </source>
</evidence>
<proteinExistence type="inferred from homology"/>
<evidence type="ECO:0000256" key="4">
    <source>
        <dbReference type="ARBA" id="ARBA00022692"/>
    </source>
</evidence>
<dbReference type="InterPro" id="IPR004274">
    <property type="entry name" value="FCP1_dom"/>
</dbReference>
<feature type="region of interest" description="Disordered" evidence="13">
    <location>
        <begin position="89"/>
        <end position="153"/>
    </location>
</feature>
<comment type="similarity">
    <text evidence="2 12">Belongs to the TIM50 family.</text>
</comment>
<keyword evidence="8" id="KW-1133">Transmembrane helix</keyword>
<dbReference type="OrthoDB" id="287041at2759"/>
<dbReference type="InterPro" id="IPR036412">
    <property type="entry name" value="HAD-like_sf"/>
</dbReference>
<evidence type="ECO:0000256" key="11">
    <source>
        <dbReference type="ARBA" id="ARBA00023136"/>
    </source>
</evidence>
<feature type="domain" description="FCP1 homology" evidence="14">
    <location>
        <begin position="222"/>
        <end position="365"/>
    </location>
</feature>
<keyword evidence="16" id="KW-1185">Reference proteome</keyword>